<gene>
    <name evidence="1" type="ORF">HPB47_007895</name>
</gene>
<sequence length="133" mass="13831">MASGLGSTTPNPNFLFHPCRTISVTLDNESVAADAIGLLAASSRFGLLFAGCTQGVKIYRLEDVQNCDAEEGPGSKLPAGHCPFRALPTTGPTLLVALSADDLTLAVGVARDGMPVVDMYDVRGFALQVGPPR</sequence>
<name>A0AC60P697_IXOPE</name>
<reference evidence="1 2" key="1">
    <citation type="journal article" date="2020" name="Cell">
        <title>Large-Scale Comparative Analyses of Tick Genomes Elucidate Their Genetic Diversity and Vector Capacities.</title>
        <authorList>
            <consortium name="Tick Genome and Microbiome Consortium (TIGMIC)"/>
            <person name="Jia N."/>
            <person name="Wang J."/>
            <person name="Shi W."/>
            <person name="Du L."/>
            <person name="Sun Y."/>
            <person name="Zhan W."/>
            <person name="Jiang J.F."/>
            <person name="Wang Q."/>
            <person name="Zhang B."/>
            <person name="Ji P."/>
            <person name="Bell-Sakyi L."/>
            <person name="Cui X.M."/>
            <person name="Yuan T.T."/>
            <person name="Jiang B.G."/>
            <person name="Yang W.F."/>
            <person name="Lam T.T."/>
            <person name="Chang Q.C."/>
            <person name="Ding S.J."/>
            <person name="Wang X.J."/>
            <person name="Zhu J.G."/>
            <person name="Ruan X.D."/>
            <person name="Zhao L."/>
            <person name="Wei J.T."/>
            <person name="Ye R.Z."/>
            <person name="Que T.C."/>
            <person name="Du C.H."/>
            <person name="Zhou Y.H."/>
            <person name="Cheng J.X."/>
            <person name="Dai P.F."/>
            <person name="Guo W.B."/>
            <person name="Han X.H."/>
            <person name="Huang E.J."/>
            <person name="Li L.F."/>
            <person name="Wei W."/>
            <person name="Gao Y.C."/>
            <person name="Liu J.Z."/>
            <person name="Shao H.Z."/>
            <person name="Wang X."/>
            <person name="Wang C.C."/>
            <person name="Yang T.C."/>
            <person name="Huo Q.B."/>
            <person name="Li W."/>
            <person name="Chen H.Y."/>
            <person name="Chen S.E."/>
            <person name="Zhou L.G."/>
            <person name="Ni X.B."/>
            <person name="Tian J.H."/>
            <person name="Sheng Y."/>
            <person name="Liu T."/>
            <person name="Pan Y.S."/>
            <person name="Xia L.Y."/>
            <person name="Li J."/>
            <person name="Zhao F."/>
            <person name="Cao W.C."/>
        </authorList>
    </citation>
    <scope>NUCLEOTIDE SEQUENCE [LARGE SCALE GENOMIC DNA]</scope>
    <source>
        <strain evidence="1">Iper-2018</strain>
    </source>
</reference>
<evidence type="ECO:0000313" key="1">
    <source>
        <dbReference type="EMBL" id="KAG0414939.1"/>
    </source>
</evidence>
<proteinExistence type="predicted"/>
<evidence type="ECO:0000313" key="2">
    <source>
        <dbReference type="Proteomes" id="UP000805193"/>
    </source>
</evidence>
<dbReference type="EMBL" id="JABSTQ010011130">
    <property type="protein sequence ID" value="KAG0414939.1"/>
    <property type="molecule type" value="Genomic_DNA"/>
</dbReference>
<keyword evidence="2" id="KW-1185">Reference proteome</keyword>
<dbReference type="Proteomes" id="UP000805193">
    <property type="component" value="Unassembled WGS sequence"/>
</dbReference>
<comment type="caution">
    <text evidence="1">The sequence shown here is derived from an EMBL/GenBank/DDBJ whole genome shotgun (WGS) entry which is preliminary data.</text>
</comment>
<organism evidence="1 2">
    <name type="scientific">Ixodes persulcatus</name>
    <name type="common">Taiga tick</name>
    <dbReference type="NCBI Taxonomy" id="34615"/>
    <lineage>
        <taxon>Eukaryota</taxon>
        <taxon>Metazoa</taxon>
        <taxon>Ecdysozoa</taxon>
        <taxon>Arthropoda</taxon>
        <taxon>Chelicerata</taxon>
        <taxon>Arachnida</taxon>
        <taxon>Acari</taxon>
        <taxon>Parasitiformes</taxon>
        <taxon>Ixodida</taxon>
        <taxon>Ixodoidea</taxon>
        <taxon>Ixodidae</taxon>
        <taxon>Ixodinae</taxon>
        <taxon>Ixodes</taxon>
    </lineage>
</organism>
<protein>
    <submittedName>
        <fullName evidence="1">Uncharacterized protein</fullName>
    </submittedName>
</protein>
<accession>A0AC60P697</accession>